<evidence type="ECO:0000313" key="3">
    <source>
        <dbReference type="RefSeq" id="XP_053065124.1"/>
    </source>
</evidence>
<feature type="region of interest" description="Disordered" evidence="1">
    <location>
        <begin position="1"/>
        <end position="41"/>
    </location>
</feature>
<feature type="compositionally biased region" description="Pro residues" evidence="1">
    <location>
        <begin position="240"/>
        <end position="251"/>
    </location>
</feature>
<feature type="compositionally biased region" description="Low complexity" evidence="1">
    <location>
        <begin position="328"/>
        <end position="344"/>
    </location>
</feature>
<feature type="compositionally biased region" description="Low complexity" evidence="1">
    <location>
        <begin position="286"/>
        <end position="304"/>
    </location>
</feature>
<feature type="compositionally biased region" description="Low complexity" evidence="1">
    <location>
        <begin position="193"/>
        <end position="211"/>
    </location>
</feature>
<dbReference type="RefSeq" id="XP_053065124.1">
    <property type="nucleotide sequence ID" value="XM_053209149.1"/>
</dbReference>
<gene>
    <name evidence="3" type="primary">LOC128312981</name>
</gene>
<name>A0ABM3P0C1_ACIJB</name>
<evidence type="ECO:0000256" key="1">
    <source>
        <dbReference type="SAM" id="MobiDB-lite"/>
    </source>
</evidence>
<feature type="compositionally biased region" description="Basic residues" evidence="1">
    <location>
        <begin position="131"/>
        <end position="141"/>
    </location>
</feature>
<organism evidence="2 3">
    <name type="scientific">Acinonyx jubatus</name>
    <name type="common">Cheetah</name>
    <dbReference type="NCBI Taxonomy" id="32536"/>
    <lineage>
        <taxon>Eukaryota</taxon>
        <taxon>Metazoa</taxon>
        <taxon>Chordata</taxon>
        <taxon>Craniata</taxon>
        <taxon>Vertebrata</taxon>
        <taxon>Euteleostomi</taxon>
        <taxon>Mammalia</taxon>
        <taxon>Eutheria</taxon>
        <taxon>Laurasiatheria</taxon>
        <taxon>Carnivora</taxon>
        <taxon>Feliformia</taxon>
        <taxon>Felidae</taxon>
        <taxon>Felinae</taxon>
        <taxon>Acinonyx</taxon>
    </lineage>
</organism>
<feature type="compositionally biased region" description="Pro residues" evidence="1">
    <location>
        <begin position="446"/>
        <end position="460"/>
    </location>
</feature>
<protein>
    <submittedName>
        <fullName evidence="3">Collagen alpha-1(III) chain-like</fullName>
    </submittedName>
</protein>
<keyword evidence="2" id="KW-1185">Reference proteome</keyword>
<reference evidence="3" key="1">
    <citation type="submission" date="2025-08" db="UniProtKB">
        <authorList>
            <consortium name="RefSeq"/>
        </authorList>
    </citation>
    <scope>IDENTIFICATION</scope>
    <source>
        <tissue evidence="3">Blood</tissue>
    </source>
</reference>
<feature type="region of interest" description="Disordered" evidence="1">
    <location>
        <begin position="123"/>
        <end position="469"/>
    </location>
</feature>
<sequence length="469" mass="48556">MRGCHGDRYQEPDSPGGRPVAQGPALRPRRASGRQMLQGCRGAGQTDHLWLANPSCLPGAAVGPELSFRFRFPLPEPPGWAQARPIPHRKCPIPGCGQTPAGPGEAWLLVPDTSNRHIKATLSLRTDTRAPRKGKSPRPRRASTPPVGPCPAFPIPSATARVPDISRRRSAMQQFGAARASPGAIKAPLGDQGPAAPSPAASGAARAVGRRLYILEPRFRLPRRPPPSPSPQLPGRRPRGPPLPQPPPGPARPGGETGRRGPGPGAPPPRPPPPRRRSPPAPPGAQPGAAHSPAGAVRAPGAAVRRPRRRAPFGSGFGPGWAGGGRGAPSLRAAAATGRAGSRAPSPPRSCPGSGPGPEPGERGGRLAVLAAPARTVRAPGSAPPCASWPEAGGRQAGAPSAPRGRKCTEQALARPGPAARPSSRLRAQPARPLRRRSPNLRGPLRSPPPRLQATPPPTPLQSRCQFNS</sequence>
<accession>A0ABM3P0C1</accession>
<feature type="compositionally biased region" description="Pro residues" evidence="1">
    <location>
        <begin position="345"/>
        <end position="359"/>
    </location>
</feature>
<evidence type="ECO:0000313" key="2">
    <source>
        <dbReference type="Proteomes" id="UP001652583"/>
    </source>
</evidence>
<dbReference type="GeneID" id="128312981"/>
<feature type="compositionally biased region" description="Basic and acidic residues" evidence="1">
    <location>
        <begin position="1"/>
        <end position="11"/>
    </location>
</feature>
<dbReference type="Proteomes" id="UP001652583">
    <property type="component" value="Chromosome E4"/>
</dbReference>
<feature type="compositionally biased region" description="Gly residues" evidence="1">
    <location>
        <begin position="315"/>
        <end position="327"/>
    </location>
</feature>
<proteinExistence type="predicted"/>